<organism evidence="2 3">
    <name type="scientific">Choiromyces venosus 120613-1</name>
    <dbReference type="NCBI Taxonomy" id="1336337"/>
    <lineage>
        <taxon>Eukaryota</taxon>
        <taxon>Fungi</taxon>
        <taxon>Dikarya</taxon>
        <taxon>Ascomycota</taxon>
        <taxon>Pezizomycotina</taxon>
        <taxon>Pezizomycetes</taxon>
        <taxon>Pezizales</taxon>
        <taxon>Tuberaceae</taxon>
        <taxon>Choiromyces</taxon>
    </lineage>
</organism>
<feature type="transmembrane region" description="Helical" evidence="1">
    <location>
        <begin position="69"/>
        <end position="91"/>
    </location>
</feature>
<name>A0A3N4JC47_9PEZI</name>
<dbReference type="EMBL" id="ML120498">
    <property type="protein sequence ID" value="RPA91404.1"/>
    <property type="molecule type" value="Genomic_DNA"/>
</dbReference>
<gene>
    <name evidence="2" type="ORF">L873DRAFT_316120</name>
</gene>
<evidence type="ECO:0000256" key="1">
    <source>
        <dbReference type="SAM" id="Phobius"/>
    </source>
</evidence>
<dbReference type="AlphaFoldDB" id="A0A3N4JC47"/>
<feature type="transmembrane region" description="Helical" evidence="1">
    <location>
        <begin position="18"/>
        <end position="39"/>
    </location>
</feature>
<evidence type="ECO:0000313" key="3">
    <source>
        <dbReference type="Proteomes" id="UP000276215"/>
    </source>
</evidence>
<reference evidence="2 3" key="1">
    <citation type="journal article" date="2018" name="Nat. Ecol. Evol.">
        <title>Pezizomycetes genomes reveal the molecular basis of ectomycorrhizal truffle lifestyle.</title>
        <authorList>
            <person name="Murat C."/>
            <person name="Payen T."/>
            <person name="Noel B."/>
            <person name="Kuo A."/>
            <person name="Morin E."/>
            <person name="Chen J."/>
            <person name="Kohler A."/>
            <person name="Krizsan K."/>
            <person name="Balestrini R."/>
            <person name="Da Silva C."/>
            <person name="Montanini B."/>
            <person name="Hainaut M."/>
            <person name="Levati E."/>
            <person name="Barry K.W."/>
            <person name="Belfiori B."/>
            <person name="Cichocki N."/>
            <person name="Clum A."/>
            <person name="Dockter R.B."/>
            <person name="Fauchery L."/>
            <person name="Guy J."/>
            <person name="Iotti M."/>
            <person name="Le Tacon F."/>
            <person name="Lindquist E.A."/>
            <person name="Lipzen A."/>
            <person name="Malagnac F."/>
            <person name="Mello A."/>
            <person name="Molinier V."/>
            <person name="Miyauchi S."/>
            <person name="Poulain J."/>
            <person name="Riccioni C."/>
            <person name="Rubini A."/>
            <person name="Sitrit Y."/>
            <person name="Splivallo R."/>
            <person name="Traeger S."/>
            <person name="Wang M."/>
            <person name="Zifcakova L."/>
            <person name="Wipf D."/>
            <person name="Zambonelli A."/>
            <person name="Paolocci F."/>
            <person name="Nowrousian M."/>
            <person name="Ottonello S."/>
            <person name="Baldrian P."/>
            <person name="Spatafora J.W."/>
            <person name="Henrissat B."/>
            <person name="Nagy L.G."/>
            <person name="Aury J.M."/>
            <person name="Wincker P."/>
            <person name="Grigoriev I.V."/>
            <person name="Bonfante P."/>
            <person name="Martin F.M."/>
        </authorList>
    </citation>
    <scope>NUCLEOTIDE SEQUENCE [LARGE SCALE GENOMIC DNA]</scope>
    <source>
        <strain evidence="2 3">120613-1</strain>
    </source>
</reference>
<keyword evidence="1" id="KW-1133">Transmembrane helix</keyword>
<dbReference type="Proteomes" id="UP000276215">
    <property type="component" value="Unassembled WGS sequence"/>
</dbReference>
<proteinExistence type="predicted"/>
<protein>
    <submittedName>
        <fullName evidence="2">Uncharacterized protein</fullName>
    </submittedName>
</protein>
<evidence type="ECO:0000313" key="2">
    <source>
        <dbReference type="EMBL" id="RPA91404.1"/>
    </source>
</evidence>
<keyword evidence="1" id="KW-0812">Transmembrane</keyword>
<sequence length="92" mass="10745">MCRLFSCKSPCSSFRIRVLKFIVMNEQVFFFFFFCHFISAHREEGKRQRARERAGKLDSSSKICRISRAAFLMAGIYPSTRSIFTLSFALIN</sequence>
<keyword evidence="3" id="KW-1185">Reference proteome</keyword>
<accession>A0A3N4JC47</accession>
<keyword evidence="1" id="KW-0472">Membrane</keyword>